<gene>
    <name evidence="1" type="ORF">SDC9_116807</name>
</gene>
<comment type="caution">
    <text evidence="1">The sequence shown here is derived from an EMBL/GenBank/DDBJ whole genome shotgun (WGS) entry which is preliminary data.</text>
</comment>
<dbReference type="AlphaFoldDB" id="A0A645BWT8"/>
<name>A0A645BWT8_9ZZZZ</name>
<organism evidence="1">
    <name type="scientific">bioreactor metagenome</name>
    <dbReference type="NCBI Taxonomy" id="1076179"/>
    <lineage>
        <taxon>unclassified sequences</taxon>
        <taxon>metagenomes</taxon>
        <taxon>ecological metagenomes</taxon>
    </lineage>
</organism>
<protein>
    <submittedName>
        <fullName evidence="1">Uncharacterized protein</fullName>
    </submittedName>
</protein>
<reference evidence="1" key="1">
    <citation type="submission" date="2019-08" db="EMBL/GenBank/DDBJ databases">
        <authorList>
            <person name="Kucharzyk K."/>
            <person name="Murdoch R.W."/>
            <person name="Higgins S."/>
            <person name="Loffler F."/>
        </authorList>
    </citation>
    <scope>NUCLEOTIDE SEQUENCE</scope>
</reference>
<evidence type="ECO:0000313" key="1">
    <source>
        <dbReference type="EMBL" id="MPM69859.1"/>
    </source>
</evidence>
<accession>A0A645BWT8</accession>
<proteinExistence type="predicted"/>
<sequence>MILPISADVSSIICMADTICSIWALQLSTSPLVWLTFLCASSAWAAVSRTCADISVMVAASSSTELACSVAPWLNTCAPEESCSAPPATPSAAWSICCRVSVISYRNDSIEVKIAPKLPTYISLQFDCTVKSPAAIPESCS</sequence>
<dbReference type="EMBL" id="VSSQ01023125">
    <property type="protein sequence ID" value="MPM69859.1"/>
    <property type="molecule type" value="Genomic_DNA"/>
</dbReference>